<accession>A0A6I2U8P9</accession>
<evidence type="ECO:0000256" key="1">
    <source>
        <dbReference type="SAM" id="MobiDB-lite"/>
    </source>
</evidence>
<feature type="signal peptide" evidence="2">
    <location>
        <begin position="1"/>
        <end position="25"/>
    </location>
</feature>
<dbReference type="Proteomes" id="UP000431913">
    <property type="component" value="Unassembled WGS sequence"/>
</dbReference>
<dbReference type="EMBL" id="VUNJ01000009">
    <property type="protein sequence ID" value="MST92299.1"/>
    <property type="molecule type" value="Genomic_DNA"/>
</dbReference>
<feature type="chain" id="PRO_5038897146" evidence="2">
    <location>
        <begin position="26"/>
        <end position="474"/>
    </location>
</feature>
<name>A0A6I2U8P9_9FIRM</name>
<dbReference type="AlphaFoldDB" id="A0A6I2U8P9"/>
<feature type="compositionally biased region" description="Low complexity" evidence="1">
    <location>
        <begin position="32"/>
        <end position="49"/>
    </location>
</feature>
<dbReference type="Pfam" id="PF01547">
    <property type="entry name" value="SBP_bac_1"/>
    <property type="match status" value="1"/>
</dbReference>
<dbReference type="Gene3D" id="3.40.190.10">
    <property type="entry name" value="Periplasmic binding protein-like II"/>
    <property type="match status" value="2"/>
</dbReference>
<comment type="caution">
    <text evidence="3">The sequence shown here is derived from an EMBL/GenBank/DDBJ whole genome shotgun (WGS) entry which is preliminary data.</text>
</comment>
<evidence type="ECO:0000256" key="2">
    <source>
        <dbReference type="SAM" id="SignalP"/>
    </source>
</evidence>
<dbReference type="PROSITE" id="PS51257">
    <property type="entry name" value="PROKAR_LIPOPROTEIN"/>
    <property type="match status" value="1"/>
</dbReference>
<protein>
    <submittedName>
        <fullName evidence="3">Sugar ABC transporter substrate-binding protein</fullName>
    </submittedName>
</protein>
<evidence type="ECO:0000313" key="3">
    <source>
        <dbReference type="EMBL" id="MST92299.1"/>
    </source>
</evidence>
<organism evidence="3 4">
    <name type="scientific">Ruthenibacterium lactatiformans</name>
    <dbReference type="NCBI Taxonomy" id="1550024"/>
    <lineage>
        <taxon>Bacteria</taxon>
        <taxon>Bacillati</taxon>
        <taxon>Bacillota</taxon>
        <taxon>Clostridia</taxon>
        <taxon>Eubacteriales</taxon>
        <taxon>Oscillospiraceae</taxon>
        <taxon>Ruthenibacterium</taxon>
    </lineage>
</organism>
<gene>
    <name evidence="3" type="ORF">FYJ76_10175</name>
</gene>
<sequence length="474" mass="52878">MSTKMQRLFSLMMAVLMMLSLTACGGNATSSTPASVSGSGSESGEQVSEAAKRLEEQKELNIMFVAGNFAESMQKIYADYEKEYGVKINYTILGVDTYFQKMLVEMSSESDAYDLIYLMSPQFLQYASNDWLYPLDDLIADKSITDDALLDLDGLMQSSVDAQRYEDKLYGLPVCSLTTLLYWRKDLFEAAGLDPEQPPETWEELREYAQLLHKDGVYGVGMRGARSAGGSEGLIWEWPMVMYSMGGDFVADFPNDMTPTLNTPEVVESVEYYADLLQNYSFPGATTCNFEDITVSVQQGDLAMWIDGAAIVPNYIDPEKSKTREEDVGFAPVPAGPEGRCAPLNVHSVNIPKNAKNKERAWHFMQWALSEETLVRLGTEGNLVTVSREAVYNNADFIEKNDVGDGAWLNAMRDSLANYAMPQYRPLNPEWPEVADIVSNYISDVFAKQISAEEAMEIANEEVAEVYREAGYIS</sequence>
<dbReference type="PANTHER" id="PTHR43649">
    <property type="entry name" value="ARABINOSE-BINDING PROTEIN-RELATED"/>
    <property type="match status" value="1"/>
</dbReference>
<proteinExistence type="predicted"/>
<dbReference type="PANTHER" id="PTHR43649:SF12">
    <property type="entry name" value="DIACETYLCHITOBIOSE BINDING PROTEIN DASA"/>
    <property type="match status" value="1"/>
</dbReference>
<keyword evidence="2" id="KW-0732">Signal</keyword>
<dbReference type="InterPro" id="IPR006059">
    <property type="entry name" value="SBP"/>
</dbReference>
<dbReference type="SUPFAM" id="SSF53850">
    <property type="entry name" value="Periplasmic binding protein-like II"/>
    <property type="match status" value="1"/>
</dbReference>
<feature type="region of interest" description="Disordered" evidence="1">
    <location>
        <begin position="32"/>
        <end position="51"/>
    </location>
</feature>
<dbReference type="CDD" id="cd13585">
    <property type="entry name" value="PBP2_TMBP_like"/>
    <property type="match status" value="1"/>
</dbReference>
<evidence type="ECO:0000313" key="4">
    <source>
        <dbReference type="Proteomes" id="UP000431913"/>
    </source>
</evidence>
<reference evidence="3 4" key="1">
    <citation type="submission" date="2019-08" db="EMBL/GenBank/DDBJ databases">
        <title>In-depth cultivation of the pig gut microbiome towards novel bacterial diversity and tailored functional studies.</title>
        <authorList>
            <person name="Wylensek D."/>
            <person name="Hitch T.C.A."/>
            <person name="Clavel T."/>
        </authorList>
    </citation>
    <scope>NUCLEOTIDE SEQUENCE [LARGE SCALE GENOMIC DNA]</scope>
    <source>
        <strain evidence="3 4">WCA3-601-WT-6J</strain>
    </source>
</reference>
<dbReference type="InterPro" id="IPR050490">
    <property type="entry name" value="Bact_solute-bd_prot1"/>
</dbReference>
<dbReference type="RefSeq" id="WP_009325356.1">
    <property type="nucleotide sequence ID" value="NZ_CAOJUJ010000015.1"/>
</dbReference>